<keyword evidence="3" id="KW-1185">Reference proteome</keyword>
<evidence type="ECO:0000259" key="1">
    <source>
        <dbReference type="SMART" id="SM00849"/>
    </source>
</evidence>
<organism evidence="2 3">
    <name type="scientific">Methylovirgula ligni</name>
    <dbReference type="NCBI Taxonomy" id="569860"/>
    <lineage>
        <taxon>Bacteria</taxon>
        <taxon>Pseudomonadati</taxon>
        <taxon>Pseudomonadota</taxon>
        <taxon>Alphaproteobacteria</taxon>
        <taxon>Hyphomicrobiales</taxon>
        <taxon>Beijerinckiaceae</taxon>
        <taxon>Methylovirgula</taxon>
    </lineage>
</organism>
<dbReference type="Gene3D" id="3.60.15.10">
    <property type="entry name" value="Ribonuclease Z/Hydroxyacylglutathione hydrolase-like"/>
    <property type="match status" value="1"/>
</dbReference>
<evidence type="ECO:0000313" key="2">
    <source>
        <dbReference type="EMBL" id="REF89133.1"/>
    </source>
</evidence>
<sequence>MPSFVCTTCGTQYPPSDKPPTECIICSDERQYVTAAGQGWTTLENLRHRHMNAIRELEPNLISITTFPAFGINQRTHLLRTPHGNILWDCIALVDNATVEMIKAMGGIKAIAISHPHYYTTMLEWSNAFDGVPIYLHEADRNWVQRDGPAIVFWSGSSKELLPGVTLICAGGHYPGGSVLHWADGAEGRGTLLSGDIVHVVHDRKSVSFMWSFPNFIPLSAPRVEGVVNAIKPYKFDRIHGAFTDRTIWSGAQDAVKRSTERYLNIILGDGSYELQ</sequence>
<dbReference type="SMART" id="SM00849">
    <property type="entry name" value="Lactamase_B"/>
    <property type="match status" value="1"/>
</dbReference>
<name>A0A3D9Z1T5_9HYPH</name>
<dbReference type="AlphaFoldDB" id="A0A3D9Z1T5"/>
<gene>
    <name evidence="2" type="ORF">DES32_0348</name>
</gene>
<dbReference type="InterPro" id="IPR001279">
    <property type="entry name" value="Metallo-B-lactamas"/>
</dbReference>
<dbReference type="Proteomes" id="UP000256900">
    <property type="component" value="Unassembled WGS sequence"/>
</dbReference>
<dbReference type="PANTHER" id="PTHR36839">
    <property type="entry name" value="METALLO-BETA-LACTAMASE FAMILY PROTEIN (AFU_ORTHOLOGUE AFUA_5G12770)"/>
    <property type="match status" value="1"/>
</dbReference>
<proteinExistence type="predicted"/>
<accession>A0A3D9Z1T5</accession>
<feature type="domain" description="Metallo-beta-lactamase" evidence="1">
    <location>
        <begin position="73"/>
        <end position="246"/>
    </location>
</feature>
<evidence type="ECO:0000313" key="3">
    <source>
        <dbReference type="Proteomes" id="UP000256900"/>
    </source>
</evidence>
<reference evidence="2 3" key="1">
    <citation type="submission" date="2018-08" db="EMBL/GenBank/DDBJ databases">
        <title>Genomic Encyclopedia of Type Strains, Phase IV (KMG-IV): sequencing the most valuable type-strain genomes for metagenomic binning, comparative biology and taxonomic classification.</title>
        <authorList>
            <person name="Goeker M."/>
        </authorList>
    </citation>
    <scope>NUCLEOTIDE SEQUENCE [LARGE SCALE GENOMIC DNA]</scope>
    <source>
        <strain evidence="2 3">BW863</strain>
    </source>
</reference>
<dbReference type="EMBL" id="QUMO01000001">
    <property type="protein sequence ID" value="REF89133.1"/>
    <property type="molecule type" value="Genomic_DNA"/>
</dbReference>
<dbReference type="PANTHER" id="PTHR36839:SF1">
    <property type="entry name" value="METALLO-BETA-LACTAMASE FAMILY PROTEIN (AFU_ORTHOLOGUE AFUA_5G12770)"/>
    <property type="match status" value="1"/>
</dbReference>
<dbReference type="OrthoDB" id="2373347at2"/>
<dbReference type="RefSeq" id="WP_115834943.1">
    <property type="nucleotide sequence ID" value="NZ_CP025086.1"/>
</dbReference>
<protein>
    <recommendedName>
        <fullName evidence="1">Metallo-beta-lactamase domain-containing protein</fullName>
    </recommendedName>
</protein>
<dbReference type="InterPro" id="IPR036866">
    <property type="entry name" value="RibonucZ/Hydroxyglut_hydro"/>
</dbReference>
<comment type="caution">
    <text evidence="2">The sequence shown here is derived from an EMBL/GenBank/DDBJ whole genome shotgun (WGS) entry which is preliminary data.</text>
</comment>
<dbReference type="SUPFAM" id="SSF56281">
    <property type="entry name" value="Metallo-hydrolase/oxidoreductase"/>
    <property type="match status" value="1"/>
</dbReference>